<reference evidence="1 2" key="1">
    <citation type="journal article" date="2016" name="Int. J. Syst. Evol. Microbiol.">
        <title>Oceanobacillus halophilus sp. nov., a novel moderately halophilic bacterium from a hypersaline lake.</title>
        <authorList>
            <person name="Amoozegar M.A."/>
            <person name="Bagheri M."/>
            <person name="Makhdoumi A."/>
            <person name="Nikou M.M."/>
            <person name="Fazeli S.A.S."/>
            <person name="Schumann P."/>
            <person name="Sproer C."/>
            <person name="Sanchez-Porro C."/>
            <person name="Ventosa A."/>
        </authorList>
    </citation>
    <scope>NUCLEOTIDE SEQUENCE [LARGE SCALE GENOMIC DNA]</scope>
    <source>
        <strain evidence="1 2">DSM 23996</strain>
    </source>
</reference>
<evidence type="ECO:0008006" key="3">
    <source>
        <dbReference type="Google" id="ProtNLM"/>
    </source>
</evidence>
<proteinExistence type="predicted"/>
<accession>A0A494ZW48</accession>
<evidence type="ECO:0000313" key="1">
    <source>
        <dbReference type="EMBL" id="RKQ30795.1"/>
    </source>
</evidence>
<sequence length="97" mass="11394">MKLQVTEDAAKWFIEEMGLEKGELVQFRLKIYGGIPTVHPNYFLGLTTGENGKIAIKDEVEGITFYFNDKDAWFLDEHDMKVEMGEEEVEYHFEERK</sequence>
<evidence type="ECO:0000313" key="2">
    <source>
        <dbReference type="Proteomes" id="UP000269301"/>
    </source>
</evidence>
<dbReference type="RefSeq" id="WP_121205483.1">
    <property type="nucleotide sequence ID" value="NZ_RBZP01000016.1"/>
</dbReference>
<keyword evidence="2" id="KW-1185">Reference proteome</keyword>
<dbReference type="EMBL" id="RBZP01000016">
    <property type="protein sequence ID" value="RKQ30795.1"/>
    <property type="molecule type" value="Genomic_DNA"/>
</dbReference>
<gene>
    <name evidence="1" type="ORF">D8M06_15365</name>
</gene>
<dbReference type="OrthoDB" id="1645729at2"/>
<name>A0A494ZW48_9BACI</name>
<comment type="caution">
    <text evidence="1">The sequence shown here is derived from an EMBL/GenBank/DDBJ whole genome shotgun (WGS) entry which is preliminary data.</text>
</comment>
<dbReference type="AlphaFoldDB" id="A0A494ZW48"/>
<protein>
    <recommendedName>
        <fullName evidence="3">HesB/YadR/YfhF family protein</fullName>
    </recommendedName>
</protein>
<organism evidence="1 2">
    <name type="scientific">Oceanobacillus halophilus</name>
    <dbReference type="NCBI Taxonomy" id="930130"/>
    <lineage>
        <taxon>Bacteria</taxon>
        <taxon>Bacillati</taxon>
        <taxon>Bacillota</taxon>
        <taxon>Bacilli</taxon>
        <taxon>Bacillales</taxon>
        <taxon>Bacillaceae</taxon>
        <taxon>Oceanobacillus</taxon>
    </lineage>
</organism>
<dbReference type="Proteomes" id="UP000269301">
    <property type="component" value="Unassembled WGS sequence"/>
</dbReference>